<protein>
    <submittedName>
        <fullName evidence="1">UPF0481 protein</fullName>
    </submittedName>
</protein>
<evidence type="ECO:0000313" key="1">
    <source>
        <dbReference type="EMBL" id="KAI7997416.1"/>
    </source>
</evidence>
<name>A0ACC0GCQ4_9ERIC</name>
<comment type="caution">
    <text evidence="1">The sequence shown here is derived from an EMBL/GenBank/DDBJ whole genome shotgun (WGS) entry which is preliminary data.</text>
</comment>
<evidence type="ECO:0000313" key="2">
    <source>
        <dbReference type="Proteomes" id="UP001060215"/>
    </source>
</evidence>
<dbReference type="EMBL" id="CM045767">
    <property type="protein sequence ID" value="KAI7997416.1"/>
    <property type="molecule type" value="Genomic_DNA"/>
</dbReference>
<gene>
    <name evidence="1" type="ORF">LOK49_LG10G02608</name>
</gene>
<keyword evidence="2" id="KW-1185">Reference proteome</keyword>
<reference evidence="1 2" key="1">
    <citation type="journal article" date="2022" name="Plant J.">
        <title>Chromosome-level genome of Camellia lanceoleosa provides a valuable resource for understanding genome evolution and self-incompatibility.</title>
        <authorList>
            <person name="Gong W."/>
            <person name="Xiao S."/>
            <person name="Wang L."/>
            <person name="Liao Z."/>
            <person name="Chang Y."/>
            <person name="Mo W."/>
            <person name="Hu G."/>
            <person name="Li W."/>
            <person name="Zhao G."/>
            <person name="Zhu H."/>
            <person name="Hu X."/>
            <person name="Ji K."/>
            <person name="Xiang X."/>
            <person name="Song Q."/>
            <person name="Yuan D."/>
            <person name="Jin S."/>
            <person name="Zhang L."/>
        </authorList>
    </citation>
    <scope>NUCLEOTIDE SEQUENCE [LARGE SCALE GENOMIC DNA]</scope>
    <source>
        <strain evidence="1">SQ_2022a</strain>
    </source>
</reference>
<organism evidence="1 2">
    <name type="scientific">Camellia lanceoleosa</name>
    <dbReference type="NCBI Taxonomy" id="1840588"/>
    <lineage>
        <taxon>Eukaryota</taxon>
        <taxon>Viridiplantae</taxon>
        <taxon>Streptophyta</taxon>
        <taxon>Embryophyta</taxon>
        <taxon>Tracheophyta</taxon>
        <taxon>Spermatophyta</taxon>
        <taxon>Magnoliopsida</taxon>
        <taxon>eudicotyledons</taxon>
        <taxon>Gunneridae</taxon>
        <taxon>Pentapetalae</taxon>
        <taxon>asterids</taxon>
        <taxon>Ericales</taxon>
        <taxon>Theaceae</taxon>
        <taxon>Camellia</taxon>
    </lineage>
</organism>
<dbReference type="Proteomes" id="UP001060215">
    <property type="component" value="Chromosome 10"/>
</dbReference>
<proteinExistence type="predicted"/>
<accession>A0ACC0GCQ4</accession>
<sequence length="122" mass="14436">MPCVIELQDVGVKFEVVEDDNDGLKLSMLDVRFEHSHFKIPKFRVIDSTETFFRNIIAYEQHSSNDEPKYFTDYTSFMDQLINYKEDVTQLRRHEVLENWLGNDEDVALMFNNLGKGRIILE</sequence>